<sequence>MTSAIPTASRIAVAIASGVAATFCVDSHLSGAPGPADIAVGAMLAVAAVWLCIGVNTRRMACIAAALMTAHVLLVPGSVIPGVLAVLTTVLTLPLLLLGGGGAVLLPRAWRETH</sequence>
<feature type="transmembrane region" description="Helical" evidence="1">
    <location>
        <begin position="60"/>
        <end position="77"/>
    </location>
</feature>
<evidence type="ECO:0000313" key="2">
    <source>
        <dbReference type="EMBL" id="SHI30249.1"/>
    </source>
</evidence>
<protein>
    <submittedName>
        <fullName evidence="2">Uncharacterized protein</fullName>
    </submittedName>
</protein>
<accession>A0A1M6A1P7</accession>
<evidence type="ECO:0000313" key="3">
    <source>
        <dbReference type="Proteomes" id="UP000184292"/>
    </source>
</evidence>
<organism evidence="2 3">
    <name type="scientific">Wenxinia saemankumensis</name>
    <dbReference type="NCBI Taxonomy" id="1447782"/>
    <lineage>
        <taxon>Bacteria</taxon>
        <taxon>Pseudomonadati</taxon>
        <taxon>Pseudomonadota</taxon>
        <taxon>Alphaproteobacteria</taxon>
        <taxon>Rhodobacterales</taxon>
        <taxon>Roseobacteraceae</taxon>
        <taxon>Wenxinia</taxon>
    </lineage>
</organism>
<reference evidence="2 3" key="1">
    <citation type="submission" date="2016-11" db="EMBL/GenBank/DDBJ databases">
        <authorList>
            <person name="Jaros S."/>
            <person name="Januszkiewicz K."/>
            <person name="Wedrychowicz H."/>
        </authorList>
    </citation>
    <scope>NUCLEOTIDE SEQUENCE [LARGE SCALE GENOMIC DNA]</scope>
    <source>
        <strain evidence="2 3">DSM 100565</strain>
    </source>
</reference>
<feature type="transmembrane region" description="Helical" evidence="1">
    <location>
        <begin position="36"/>
        <end position="53"/>
    </location>
</feature>
<proteinExistence type="predicted"/>
<keyword evidence="3" id="KW-1185">Reference proteome</keyword>
<dbReference type="Proteomes" id="UP000184292">
    <property type="component" value="Unassembled WGS sequence"/>
</dbReference>
<keyword evidence="1" id="KW-0472">Membrane</keyword>
<dbReference type="AlphaFoldDB" id="A0A1M6A1P7"/>
<dbReference type="OrthoDB" id="7859306at2"/>
<dbReference type="RefSeq" id="WP_073325664.1">
    <property type="nucleotide sequence ID" value="NZ_FQYO01000001.1"/>
</dbReference>
<keyword evidence="1" id="KW-0812">Transmembrane</keyword>
<keyword evidence="1" id="KW-1133">Transmembrane helix</keyword>
<evidence type="ECO:0000256" key="1">
    <source>
        <dbReference type="SAM" id="Phobius"/>
    </source>
</evidence>
<dbReference type="EMBL" id="FQYO01000001">
    <property type="protein sequence ID" value="SHI30249.1"/>
    <property type="molecule type" value="Genomic_DNA"/>
</dbReference>
<name>A0A1M6A1P7_9RHOB</name>
<gene>
    <name evidence="2" type="ORF">SAMN05444417_0149</name>
</gene>
<dbReference type="STRING" id="1447782.SAMN05444417_0149"/>
<feature type="transmembrane region" description="Helical" evidence="1">
    <location>
        <begin position="83"/>
        <end position="106"/>
    </location>
</feature>